<dbReference type="InterPro" id="IPR011010">
    <property type="entry name" value="DNA_brk_join_enz"/>
</dbReference>
<dbReference type="EMBL" id="JAQQDB010000037">
    <property type="protein sequence ID" value="MFM0521629.1"/>
    <property type="molecule type" value="Genomic_DNA"/>
</dbReference>
<evidence type="ECO:0000256" key="1">
    <source>
        <dbReference type="ARBA" id="ARBA00023172"/>
    </source>
</evidence>
<proteinExistence type="predicted"/>
<evidence type="ECO:0000313" key="3">
    <source>
        <dbReference type="Proteomes" id="UP001629462"/>
    </source>
</evidence>
<dbReference type="RefSeq" id="WP_408163316.1">
    <property type="nucleotide sequence ID" value="NZ_JAQQDB010000037.1"/>
</dbReference>
<evidence type="ECO:0000313" key="2">
    <source>
        <dbReference type="EMBL" id="MFM0521629.1"/>
    </source>
</evidence>
<comment type="caution">
    <text evidence="2">The sequence shown here is derived from an EMBL/GenBank/DDBJ whole genome shotgun (WGS) entry which is preliminary data.</text>
</comment>
<sequence length="620" mass="70270">MIYAANTKVSSTSVFQDAEWRTAEYRDLPGLGPKHDSWDFSLIPGFPSGFALAGAELAYSMLKDPVDSHRHLEWLSVVQELYSLNDFADFAASMGCFSFSDVTNELLEQYVNVLMHGSDDRETKSDERSRKLITFLYKVWDFSPRLSEPLREMPFGVEKEEMVSRIPKEGDSNVNRTPPIPDEIMGPLMDASLAYVLEHSSTIIGVWQELQAEWDTDIADAKLTDSGKEKRLRKKMTKILAKYPSVWRKEEWTGRRELYVELHRLRVACILVILAYSGVRASELFSIEEDCCVVDEAADGRRLVYLNTVLRKHRRRGSKDTWVIIDDVVVAIDILQQLTKHARKALGTKRLLLGGTDNHFFAVQLTGDDARATELTSSTVLQSIEQYRRHINEKTKFASIPNWTDEDGIEKPWLFNTRQFRRTLARFIARQKYGIIAGMRQYKHAQVAIFEGYGSVDTEFLNMVRDEGGLGYFDFMDEFAISLSSGAVAGKAASEIKRAFEAEFKGRAEDYPPSTIAKWLASTDKTLYIATLNLCYFEPKAARCLKNSQVKDAPILNRCEPGNCDNACVTKKHLPLWTAQLAQVKDAIRHPKTSVITKQLLSKEADKIEKIVKEAGGEAI</sequence>
<organism evidence="2 3">
    <name type="scientific">Caballeronia jiangsuensis</name>
    <dbReference type="NCBI Taxonomy" id="1458357"/>
    <lineage>
        <taxon>Bacteria</taxon>
        <taxon>Pseudomonadati</taxon>
        <taxon>Pseudomonadota</taxon>
        <taxon>Betaproteobacteria</taxon>
        <taxon>Burkholderiales</taxon>
        <taxon>Burkholderiaceae</taxon>
        <taxon>Caballeronia</taxon>
    </lineage>
</organism>
<dbReference type="InterPro" id="IPR013762">
    <property type="entry name" value="Integrase-like_cat_sf"/>
</dbReference>
<keyword evidence="1" id="KW-0233">DNA recombination</keyword>
<dbReference type="SUPFAM" id="SSF56349">
    <property type="entry name" value="DNA breaking-rejoining enzymes"/>
    <property type="match status" value="1"/>
</dbReference>
<gene>
    <name evidence="2" type="ORF">PQR08_29805</name>
</gene>
<keyword evidence="3" id="KW-1185">Reference proteome</keyword>
<name>A0ABW9CTA1_9BURK</name>
<evidence type="ECO:0008006" key="4">
    <source>
        <dbReference type="Google" id="ProtNLM"/>
    </source>
</evidence>
<dbReference type="Proteomes" id="UP001629462">
    <property type="component" value="Unassembled WGS sequence"/>
</dbReference>
<dbReference type="Gene3D" id="1.10.443.10">
    <property type="entry name" value="Intergrase catalytic core"/>
    <property type="match status" value="1"/>
</dbReference>
<accession>A0ABW9CTA1</accession>
<protein>
    <recommendedName>
        <fullName evidence="4">Phage integrase family protein</fullName>
    </recommendedName>
</protein>
<reference evidence="2 3" key="1">
    <citation type="journal article" date="2024" name="Chem. Sci.">
        <title>Discovery of megapolipeptins by genome mining of a Burkholderiales bacteria collection.</title>
        <authorList>
            <person name="Paulo B.S."/>
            <person name="Recchia M.J.J."/>
            <person name="Lee S."/>
            <person name="Fergusson C.H."/>
            <person name="Romanowski S.B."/>
            <person name="Hernandez A."/>
            <person name="Krull N."/>
            <person name="Liu D.Y."/>
            <person name="Cavanagh H."/>
            <person name="Bos A."/>
            <person name="Gray C.A."/>
            <person name="Murphy B.T."/>
            <person name="Linington R.G."/>
            <person name="Eustaquio A.S."/>
        </authorList>
    </citation>
    <scope>NUCLEOTIDE SEQUENCE [LARGE SCALE GENOMIC DNA]</scope>
    <source>
        <strain evidence="2 3">RL17-374-BIF-D</strain>
    </source>
</reference>